<protein>
    <submittedName>
        <fullName evidence="1">RNA polymerase sigma factor</fullName>
    </submittedName>
</protein>
<dbReference type="Gene3D" id="1.10.10.10">
    <property type="entry name" value="Winged helix-like DNA-binding domain superfamily/Winged helix DNA-binding domain"/>
    <property type="match status" value="1"/>
</dbReference>
<accession>A0A411BW30</accession>
<organism evidence="1 2">
    <name type="scientific">Gordonia phage Vasanti</name>
    <dbReference type="NCBI Taxonomy" id="2502431"/>
    <lineage>
        <taxon>Viruses</taxon>
        <taxon>Duplodnaviria</taxon>
        <taxon>Heunggongvirae</taxon>
        <taxon>Uroviricota</taxon>
        <taxon>Caudoviricetes</taxon>
        <taxon>Attisvirus</taxon>
        <taxon>Attisvirus vasanti</taxon>
    </lineage>
</organism>
<dbReference type="KEGG" id="vg:77929258"/>
<dbReference type="EMBL" id="MK359313">
    <property type="protein sequence ID" value="QAY05802.1"/>
    <property type="molecule type" value="Genomic_DNA"/>
</dbReference>
<dbReference type="InterPro" id="IPR016032">
    <property type="entry name" value="Sig_transdc_resp-reg_C-effctor"/>
</dbReference>
<name>A0A411BW30_9CAUD</name>
<dbReference type="GeneID" id="77929258"/>
<reference evidence="1 2" key="1">
    <citation type="submission" date="2019-01" db="EMBL/GenBank/DDBJ databases">
        <authorList>
            <person name="Braley A."/>
            <person name="Cevasco M.E."/>
            <person name="Cornely K.A."/>
            <person name="Deaver S."/>
            <person name="Easterwood J.C."/>
            <person name="Korey C.A."/>
            <person name="Neely M."/>
            <person name="Reyna N."/>
            <person name="Tobiason D."/>
            <person name="Wilczek M."/>
            <person name="Molloy S.D."/>
            <person name="Garlena R.A."/>
            <person name="Russell D.A."/>
            <person name="Pope W.H."/>
            <person name="Jacobs-Sera D."/>
            <person name="Hatfull G.F."/>
        </authorList>
    </citation>
    <scope>NUCLEOTIDE SEQUENCE [LARGE SCALE GENOMIC DNA]</scope>
</reference>
<dbReference type="InterPro" id="IPR036388">
    <property type="entry name" value="WH-like_DNA-bd_sf"/>
</dbReference>
<dbReference type="SUPFAM" id="SSF46894">
    <property type="entry name" value="C-terminal effector domain of the bipartite response regulators"/>
    <property type="match status" value="1"/>
</dbReference>
<sequence length="122" mass="13193">MTAIEPTEDEMSLARRQLRVGELAAAGHTVADIAEQMGVHFHTVDADLDAMGFDRSTIRRGMPYSKPRTDHCFGSQAQPAAMLTGTRGYCRVCGGRYTLRADGTVRNHAGRGGTTAKGPRSR</sequence>
<dbReference type="Proteomes" id="UP000290746">
    <property type="component" value="Segment"/>
</dbReference>
<evidence type="ECO:0000313" key="2">
    <source>
        <dbReference type="Proteomes" id="UP000290746"/>
    </source>
</evidence>
<dbReference type="GO" id="GO:0006355">
    <property type="term" value="P:regulation of DNA-templated transcription"/>
    <property type="evidence" value="ECO:0007669"/>
    <property type="project" value="InterPro"/>
</dbReference>
<gene>
    <name evidence="1" type="primary">64</name>
    <name evidence="1" type="ORF">SEA_VASANTI_64</name>
</gene>
<dbReference type="RefSeq" id="YP_010653424.1">
    <property type="nucleotide sequence ID" value="NC_070797.1"/>
</dbReference>
<keyword evidence="2" id="KW-1185">Reference proteome</keyword>
<evidence type="ECO:0000313" key="1">
    <source>
        <dbReference type="EMBL" id="QAY05802.1"/>
    </source>
</evidence>
<proteinExistence type="predicted"/>
<dbReference type="GO" id="GO:0003677">
    <property type="term" value="F:DNA binding"/>
    <property type="evidence" value="ECO:0007669"/>
    <property type="project" value="InterPro"/>
</dbReference>